<reference evidence="12 13" key="1">
    <citation type="journal article" date="2010" name="Stand. Genomic Sci.">
        <title>Complete genome sequence of Aminobacterium colombiense type strain (ALA-1).</title>
        <authorList>
            <person name="Chertkov O."/>
            <person name="Sikorski J."/>
            <person name="Brambilla E."/>
            <person name="Lapidus A."/>
            <person name="Copeland A."/>
            <person name="Glavina Del Rio T."/>
            <person name="Nolan M."/>
            <person name="Lucas S."/>
            <person name="Tice H."/>
            <person name="Cheng J.F."/>
            <person name="Han C."/>
            <person name="Detter J.C."/>
            <person name="Bruce D."/>
            <person name="Tapia R."/>
            <person name="Goodwin L."/>
            <person name="Pitluck S."/>
            <person name="Liolios K."/>
            <person name="Ivanova N."/>
            <person name="Mavromatis K."/>
            <person name="Ovchinnikova G."/>
            <person name="Pati A."/>
            <person name="Chen A."/>
            <person name="Palaniappan K."/>
            <person name="Land M."/>
            <person name="Hauser L."/>
            <person name="Chang Y.J."/>
            <person name="Jeffries C.D."/>
            <person name="Spring S."/>
            <person name="Rohde M."/>
            <person name="Goker M."/>
            <person name="Bristow J."/>
            <person name="Eisen J.A."/>
            <person name="Markowitz V."/>
            <person name="Hugenholtz P."/>
            <person name="Kyrpides N.C."/>
            <person name="Klenk H.P."/>
        </authorList>
    </citation>
    <scope>NUCLEOTIDE SEQUENCE [LARGE SCALE GENOMIC DNA]</scope>
    <source>
        <strain evidence="13">DSM 12261 / ALA-1</strain>
    </source>
</reference>
<dbReference type="InterPro" id="IPR022878">
    <property type="entry name" value="V-ATPase_asu"/>
</dbReference>
<dbReference type="RefSeq" id="WP_013048374.1">
    <property type="nucleotide sequence ID" value="NC_014011.1"/>
</dbReference>
<dbReference type="SUPFAM" id="SSF47917">
    <property type="entry name" value="C-terminal domain of alpha and beta subunits of F1 ATP synthase"/>
    <property type="match status" value="1"/>
</dbReference>
<evidence type="ECO:0000313" key="13">
    <source>
        <dbReference type="Proteomes" id="UP000002366"/>
    </source>
</evidence>
<feature type="domain" description="ATP synthase A/B type C-terminal" evidence="11">
    <location>
        <begin position="445"/>
        <end position="528"/>
    </location>
</feature>
<evidence type="ECO:0000313" key="12">
    <source>
        <dbReference type="EMBL" id="ADE57111.1"/>
    </source>
</evidence>
<dbReference type="KEGG" id="aco:Amico_0986"/>
<keyword evidence="7" id="KW-0066">ATP synthesis</keyword>
<dbReference type="AlphaFoldDB" id="D5EEX9"/>
<keyword evidence="13" id="KW-1185">Reference proteome</keyword>
<dbReference type="Gene3D" id="2.40.30.20">
    <property type="match status" value="1"/>
</dbReference>
<dbReference type="OrthoDB" id="9803053at2"/>
<dbReference type="InterPro" id="IPR055190">
    <property type="entry name" value="ATP-synt_VA_C"/>
</dbReference>
<protein>
    <recommendedName>
        <fullName evidence="7">V-type ATP synthase alpha chain</fullName>
        <ecNumber evidence="7">7.1.2.2</ecNumber>
    </recommendedName>
    <alternativeName>
        <fullName evidence="7">V-ATPase subunit A</fullName>
    </alternativeName>
</protein>
<dbReference type="Gene3D" id="1.10.1140.10">
    <property type="entry name" value="Bovine Mitochondrial F1-atpase, Atp Synthase Beta Chain, Chain D, domain 3"/>
    <property type="match status" value="1"/>
</dbReference>
<dbReference type="Pfam" id="PF22919">
    <property type="entry name" value="ATP-synt_VA_C"/>
    <property type="match status" value="1"/>
</dbReference>
<evidence type="ECO:0000259" key="8">
    <source>
        <dbReference type="Pfam" id="PF00006"/>
    </source>
</evidence>
<dbReference type="EC" id="7.1.2.2" evidence="7"/>
<dbReference type="InterPro" id="IPR024034">
    <property type="entry name" value="ATPase_F1/V1_b/a_C"/>
</dbReference>
<evidence type="ECO:0000259" key="11">
    <source>
        <dbReference type="Pfam" id="PF22919"/>
    </source>
</evidence>
<keyword evidence="5 7" id="KW-1278">Translocase</keyword>
<sequence>MGVASSGNITGISGPVIGAVTYTPIKMFEVAYIGHSKLLGEVIRIKGDRVDIQVYEDTSGLTKGEPVIFTGELLAVDLGPGILGSVFDGIGRPLEILGKDSIYLKKGIHLPAIDSRKKWYFTPSIKEGEIVTPGTFIGYVFEGSFLQHRIMAPPYIEPAKVVWVASEENYTIEDSICRLENGVELTMKQRWEVRRPRPVLSRLSFDAPLLTGQRILDTLFPIAIGGAAVLPGGFGTGKTVTQQSLAKWCNAEIIIYIGCGERGNEMTEVLEEFPELSDPFHNAPLMERMVLIANTSNMPVAAREASVYLGMTLAEYFRDMGYNTAIMADSTSRWAEALREIGGRLEEMPGEEGYPAYLGTRLAQYYERAGRAKLLGLPEREGSVTVINAVSPAGGDFSEPVTQASLRLSGAFWALDKRLAQQRHFPAINWQQSYTLYEGSLASVFERELGSQWKVLKSYLKEMLDREKVLTDLVQLVGRDGLSEEDKWLLAHVETIKVVFLQQNAYSDADASCSMKKQFILLKLLYDLDNLMRQRIESGLLYDQVADYPLRVELLRLREKPEIELEQQGNQWLKNFDDKLESLVVIPE</sequence>
<dbReference type="InterPro" id="IPR036121">
    <property type="entry name" value="ATPase_F1/V1/A1_a/bsu_N_sf"/>
</dbReference>
<feature type="domain" description="ATPsynthase alpha/beta subunit barrel-sandwich" evidence="10">
    <location>
        <begin position="111"/>
        <end position="194"/>
    </location>
</feature>
<comment type="function">
    <text evidence="7">Produces ATP from ADP in the presence of a proton gradient across the membrane. The V-type alpha chain is a catalytic subunit.</text>
</comment>
<dbReference type="HAMAP" id="MF_00309">
    <property type="entry name" value="ATP_synth_A_arch"/>
    <property type="match status" value="1"/>
</dbReference>
<dbReference type="Gene3D" id="2.40.50.100">
    <property type="match status" value="1"/>
</dbReference>
<dbReference type="Pfam" id="PF00006">
    <property type="entry name" value="ATP-synt_ab"/>
    <property type="match status" value="1"/>
</dbReference>
<dbReference type="InterPro" id="IPR031686">
    <property type="entry name" value="ATP-synth_a_Xtn"/>
</dbReference>
<dbReference type="Proteomes" id="UP000002366">
    <property type="component" value="Chromosome"/>
</dbReference>
<evidence type="ECO:0000259" key="9">
    <source>
        <dbReference type="Pfam" id="PF02874"/>
    </source>
</evidence>
<dbReference type="STRING" id="572547.Amico_0986"/>
<dbReference type="Pfam" id="PF02874">
    <property type="entry name" value="ATP-synt_ab_N"/>
    <property type="match status" value="1"/>
</dbReference>
<evidence type="ECO:0000256" key="3">
    <source>
        <dbReference type="ARBA" id="ARBA00022741"/>
    </source>
</evidence>
<dbReference type="InterPro" id="IPR004100">
    <property type="entry name" value="ATPase_F1/V1/A1_a/bsu_N"/>
</dbReference>
<dbReference type="SUPFAM" id="SSF52540">
    <property type="entry name" value="P-loop containing nucleoside triphosphate hydrolases"/>
    <property type="match status" value="1"/>
</dbReference>
<keyword evidence="4 7" id="KW-0067">ATP-binding</keyword>
<feature type="domain" description="ATPase F1/V1/A1 complex alpha/beta subunit N-terminal" evidence="9">
    <location>
        <begin position="9"/>
        <end position="71"/>
    </location>
</feature>
<keyword evidence="2 7" id="KW-0813">Transport</keyword>
<evidence type="ECO:0000256" key="5">
    <source>
        <dbReference type="ARBA" id="ARBA00022967"/>
    </source>
</evidence>
<dbReference type="GO" id="GO:0045259">
    <property type="term" value="C:proton-transporting ATP synthase complex"/>
    <property type="evidence" value="ECO:0007669"/>
    <property type="project" value="UniProtKB-ARBA"/>
</dbReference>
<dbReference type="EMBL" id="CP001997">
    <property type="protein sequence ID" value="ADE57111.1"/>
    <property type="molecule type" value="Genomic_DNA"/>
</dbReference>
<comment type="similarity">
    <text evidence="1 7">Belongs to the ATPase alpha/beta chains family.</text>
</comment>
<proteinExistence type="inferred from homology"/>
<dbReference type="InterPro" id="IPR000194">
    <property type="entry name" value="ATPase_F1/V1/A1_a/bsu_nucl-bd"/>
</dbReference>
<evidence type="ECO:0000256" key="7">
    <source>
        <dbReference type="HAMAP-Rule" id="MF_00309"/>
    </source>
</evidence>
<evidence type="ECO:0000256" key="4">
    <source>
        <dbReference type="ARBA" id="ARBA00022840"/>
    </source>
</evidence>
<dbReference type="GO" id="GO:0046933">
    <property type="term" value="F:proton-transporting ATP synthase activity, rotational mechanism"/>
    <property type="evidence" value="ECO:0007669"/>
    <property type="project" value="UniProtKB-UniRule"/>
</dbReference>
<dbReference type="GO" id="GO:0046961">
    <property type="term" value="F:proton-transporting ATPase activity, rotational mechanism"/>
    <property type="evidence" value="ECO:0007669"/>
    <property type="project" value="InterPro"/>
</dbReference>
<dbReference type="InterPro" id="IPR027417">
    <property type="entry name" value="P-loop_NTPase"/>
</dbReference>
<dbReference type="PANTHER" id="PTHR43607:SF1">
    <property type="entry name" value="H(+)-TRANSPORTING TWO-SECTOR ATPASE"/>
    <property type="match status" value="1"/>
</dbReference>
<dbReference type="CDD" id="cd01134">
    <property type="entry name" value="V_A-ATPase_A"/>
    <property type="match status" value="1"/>
</dbReference>
<dbReference type="Pfam" id="PF16886">
    <property type="entry name" value="ATP-synt_ab_Xtn"/>
    <property type="match status" value="1"/>
</dbReference>
<keyword evidence="12" id="KW-0378">Hydrolase</keyword>
<keyword evidence="6 7" id="KW-0406">Ion transport</keyword>
<organism evidence="12 13">
    <name type="scientific">Aminobacterium colombiense (strain DSM 12261 / ALA-1)</name>
    <dbReference type="NCBI Taxonomy" id="572547"/>
    <lineage>
        <taxon>Bacteria</taxon>
        <taxon>Thermotogati</taxon>
        <taxon>Synergistota</taxon>
        <taxon>Synergistia</taxon>
        <taxon>Synergistales</taxon>
        <taxon>Aminobacteriaceae</taxon>
        <taxon>Aminobacterium</taxon>
    </lineage>
</organism>
<dbReference type="Gene3D" id="3.40.50.300">
    <property type="entry name" value="P-loop containing nucleotide triphosphate hydrolases"/>
    <property type="match status" value="1"/>
</dbReference>
<feature type="domain" description="ATPase F1/V1/A1 complex alpha/beta subunit nucleotide-binding" evidence="8">
    <location>
        <begin position="212"/>
        <end position="434"/>
    </location>
</feature>
<dbReference type="SUPFAM" id="SSF50615">
    <property type="entry name" value="N-terminal domain of alpha and beta subunits of F1 ATP synthase"/>
    <property type="match status" value="1"/>
</dbReference>
<name>D5EEX9_AMICL</name>
<accession>D5EEX9</accession>
<keyword evidence="7" id="KW-0375">Hydrogen ion transport</keyword>
<keyword evidence="3 7" id="KW-0547">Nucleotide-binding</keyword>
<dbReference type="InterPro" id="IPR023366">
    <property type="entry name" value="ATP_synth_asu-like_sf"/>
</dbReference>
<dbReference type="GO" id="GO:0042777">
    <property type="term" value="P:proton motive force-driven plasma membrane ATP synthesis"/>
    <property type="evidence" value="ECO:0007669"/>
    <property type="project" value="UniProtKB-UniRule"/>
</dbReference>
<dbReference type="NCBIfam" id="NF003220">
    <property type="entry name" value="PRK04192.1"/>
    <property type="match status" value="1"/>
</dbReference>
<comment type="catalytic activity">
    <reaction evidence="7">
        <text>ATP + H2O + 4 H(+)(in) = ADP + phosphate + 5 H(+)(out)</text>
        <dbReference type="Rhea" id="RHEA:57720"/>
        <dbReference type="ChEBI" id="CHEBI:15377"/>
        <dbReference type="ChEBI" id="CHEBI:15378"/>
        <dbReference type="ChEBI" id="CHEBI:30616"/>
        <dbReference type="ChEBI" id="CHEBI:43474"/>
        <dbReference type="ChEBI" id="CHEBI:456216"/>
        <dbReference type="EC" id="7.1.2.2"/>
    </reaction>
</comment>
<evidence type="ECO:0000256" key="2">
    <source>
        <dbReference type="ARBA" id="ARBA00022448"/>
    </source>
</evidence>
<feature type="binding site" evidence="7">
    <location>
        <begin position="232"/>
        <end position="239"/>
    </location>
    <ligand>
        <name>ATP</name>
        <dbReference type="ChEBI" id="CHEBI:30616"/>
    </ligand>
</feature>
<dbReference type="PANTHER" id="PTHR43607">
    <property type="entry name" value="V-TYPE PROTON ATPASE CATALYTIC SUBUNIT A"/>
    <property type="match status" value="1"/>
</dbReference>
<dbReference type="HOGENOM" id="CLU_008162_3_1_0"/>
<dbReference type="GO" id="GO:0005524">
    <property type="term" value="F:ATP binding"/>
    <property type="evidence" value="ECO:0007669"/>
    <property type="project" value="UniProtKB-UniRule"/>
</dbReference>
<dbReference type="GO" id="GO:0016787">
    <property type="term" value="F:hydrolase activity"/>
    <property type="evidence" value="ECO:0007669"/>
    <property type="project" value="UniProtKB-KW"/>
</dbReference>
<evidence type="ECO:0000256" key="1">
    <source>
        <dbReference type="ARBA" id="ARBA00008936"/>
    </source>
</evidence>
<dbReference type="CDD" id="cd18111">
    <property type="entry name" value="ATP-synt_V_A-type_alpha_C"/>
    <property type="match status" value="1"/>
</dbReference>
<gene>
    <name evidence="7" type="primary">atpA</name>
    <name evidence="12" type="ordered locus">Amico_0986</name>
</gene>
<evidence type="ECO:0000259" key="10">
    <source>
        <dbReference type="Pfam" id="PF16886"/>
    </source>
</evidence>
<evidence type="ECO:0000256" key="6">
    <source>
        <dbReference type="ARBA" id="ARBA00023065"/>
    </source>
</evidence>
<dbReference type="eggNOG" id="COG1155">
    <property type="taxonomic scope" value="Bacteria"/>
</dbReference>